<reference evidence="3 4" key="1">
    <citation type="submission" date="2020-08" db="EMBL/GenBank/DDBJ databases">
        <title>Sequencing the genomes of 1000 actinobacteria strains.</title>
        <authorList>
            <person name="Klenk H.-P."/>
        </authorList>
    </citation>
    <scope>NUCLEOTIDE SEQUENCE [LARGE SCALE GENOMIC DNA]</scope>
    <source>
        <strain evidence="3 4">DSM 45298</strain>
    </source>
</reference>
<feature type="transmembrane region" description="Helical" evidence="1">
    <location>
        <begin position="12"/>
        <end position="30"/>
    </location>
</feature>
<evidence type="ECO:0000313" key="4">
    <source>
        <dbReference type="Proteomes" id="UP000551501"/>
    </source>
</evidence>
<keyword evidence="1" id="KW-1133">Transmembrane helix</keyword>
<evidence type="ECO:0000256" key="1">
    <source>
        <dbReference type="SAM" id="Phobius"/>
    </source>
</evidence>
<dbReference type="RefSeq" id="WP_183372498.1">
    <property type="nucleotide sequence ID" value="NZ_BAABHL010000001.1"/>
</dbReference>
<dbReference type="InterPro" id="IPR052336">
    <property type="entry name" value="MlaD_Phospholipid_Transporter"/>
</dbReference>
<gene>
    <name evidence="3" type="ORF">BKA16_004220</name>
</gene>
<dbReference type="Pfam" id="PF02470">
    <property type="entry name" value="MlaD"/>
    <property type="match status" value="1"/>
</dbReference>
<sequence>MIATVLRSPWLITGIAVSVVVAVVAGFLIADRQSSRAASYCAEFDDATGLFVGNQVTRRGVPIGEITGVDTADGHAVVRFTASNRQKIPADVSAATVAPSVIAVRQLALIGDYTGGPELATDRCIPKIDTNTPASISESMQSLSDVAAQLTTDGGLAESKQVLSAMTRLDDALDGTGPLLNTIIKQLAQPGRTPINGALTDTSRIIDSASSLSTGLASNWGFLESFITEISGVVKPLILPTVDSVAGIIGALPETLNMLSGVIDQYSHFIWPAADVVVPLARLVGNGMRSFGDVLGIVPVLIRAFTVSFDQKNMGLRIRYTPPTTRIPAQNPKATCANINRYAPGQCTVTDPSGMDIDVLTLILTMTGAAR</sequence>
<dbReference type="EMBL" id="JACIFP010000001">
    <property type="protein sequence ID" value="MBB4137668.1"/>
    <property type="molecule type" value="Genomic_DNA"/>
</dbReference>
<protein>
    <submittedName>
        <fullName evidence="3">Phospholipid/cholesterol/gamma-HCH transport system substrate-binding protein</fullName>
    </submittedName>
</protein>
<keyword evidence="1" id="KW-0812">Transmembrane</keyword>
<dbReference type="InterPro" id="IPR003399">
    <property type="entry name" value="Mce/MlaD"/>
</dbReference>
<keyword evidence="4" id="KW-1185">Reference proteome</keyword>
<proteinExistence type="predicted"/>
<keyword evidence="1" id="KW-0472">Membrane</keyword>
<accession>A0A840F5H6</accession>
<name>A0A840F5H6_9ACTN</name>
<dbReference type="AlphaFoldDB" id="A0A840F5H6"/>
<dbReference type="PANTHER" id="PTHR33371:SF4">
    <property type="entry name" value="INTERMEMBRANE PHOSPHOLIPID TRANSPORT SYSTEM BINDING PROTEIN MLAD"/>
    <property type="match status" value="1"/>
</dbReference>
<evidence type="ECO:0000259" key="2">
    <source>
        <dbReference type="Pfam" id="PF02470"/>
    </source>
</evidence>
<comment type="caution">
    <text evidence="3">The sequence shown here is derived from an EMBL/GenBank/DDBJ whole genome shotgun (WGS) entry which is preliminary data.</text>
</comment>
<organism evidence="3 4">
    <name type="scientific">Gordonia humi</name>
    <dbReference type="NCBI Taxonomy" id="686429"/>
    <lineage>
        <taxon>Bacteria</taxon>
        <taxon>Bacillati</taxon>
        <taxon>Actinomycetota</taxon>
        <taxon>Actinomycetes</taxon>
        <taxon>Mycobacteriales</taxon>
        <taxon>Gordoniaceae</taxon>
        <taxon>Gordonia</taxon>
    </lineage>
</organism>
<feature type="domain" description="Mce/MlaD" evidence="2">
    <location>
        <begin position="40"/>
        <end position="110"/>
    </location>
</feature>
<evidence type="ECO:0000313" key="3">
    <source>
        <dbReference type="EMBL" id="MBB4137668.1"/>
    </source>
</evidence>
<dbReference type="PANTHER" id="PTHR33371">
    <property type="entry name" value="INTERMEMBRANE PHOSPHOLIPID TRANSPORT SYSTEM BINDING PROTEIN MLAD-RELATED"/>
    <property type="match status" value="1"/>
</dbReference>
<dbReference type="Proteomes" id="UP000551501">
    <property type="component" value="Unassembled WGS sequence"/>
</dbReference>